<feature type="domain" description="N-acetyltransferase" evidence="3">
    <location>
        <begin position="3"/>
        <end position="161"/>
    </location>
</feature>
<dbReference type="CDD" id="cd04301">
    <property type="entry name" value="NAT_SF"/>
    <property type="match status" value="1"/>
</dbReference>
<dbReference type="EMBL" id="CP041730">
    <property type="protein sequence ID" value="QDQ25882.1"/>
    <property type="molecule type" value="Genomic_DNA"/>
</dbReference>
<dbReference type="PROSITE" id="PS51186">
    <property type="entry name" value="GNAT"/>
    <property type="match status" value="1"/>
</dbReference>
<dbReference type="PANTHER" id="PTHR43877:SF1">
    <property type="entry name" value="ACETYLTRANSFERASE"/>
    <property type="match status" value="1"/>
</dbReference>
<keyword evidence="5" id="KW-1185">Reference proteome</keyword>
<name>A0A516SCL0_9NEIS</name>
<dbReference type="InterPro" id="IPR000182">
    <property type="entry name" value="GNAT_dom"/>
</dbReference>
<dbReference type="OrthoDB" id="9799092at2"/>
<gene>
    <name evidence="4" type="ORF">FNU76_05690</name>
</gene>
<dbReference type="Gene3D" id="3.40.630.30">
    <property type="match status" value="1"/>
</dbReference>
<evidence type="ECO:0000256" key="1">
    <source>
        <dbReference type="ARBA" id="ARBA00022679"/>
    </source>
</evidence>
<proteinExistence type="predicted"/>
<evidence type="ECO:0000313" key="5">
    <source>
        <dbReference type="Proteomes" id="UP000317550"/>
    </source>
</evidence>
<dbReference type="InterPro" id="IPR050832">
    <property type="entry name" value="Bact_Acetyltransf"/>
</dbReference>
<keyword evidence="1 4" id="KW-0808">Transferase</keyword>
<organism evidence="4 5">
    <name type="scientific">Chitinimonas arctica</name>
    <dbReference type="NCBI Taxonomy" id="2594795"/>
    <lineage>
        <taxon>Bacteria</taxon>
        <taxon>Pseudomonadati</taxon>
        <taxon>Pseudomonadota</taxon>
        <taxon>Betaproteobacteria</taxon>
        <taxon>Neisseriales</taxon>
        <taxon>Chitinibacteraceae</taxon>
        <taxon>Chitinimonas</taxon>
    </lineage>
</organism>
<evidence type="ECO:0000256" key="2">
    <source>
        <dbReference type="ARBA" id="ARBA00023315"/>
    </source>
</evidence>
<sequence>MQEQIQRIRPDQADVLRGLRLSGLQEAPDAFGRRYAEVAARPAQYWDEHVQRYASSSDSATFVLYRAGKPVGMAGAYLEGGRRDHAYICNMWVEPAFRRGGAGGRLVDTATRWLAEQGAERINAWVVDGNQPAMRFYQTLGFVRCSEQRCHPALPEVIEALLAFDTALL</sequence>
<dbReference type="GO" id="GO:0016747">
    <property type="term" value="F:acyltransferase activity, transferring groups other than amino-acyl groups"/>
    <property type="evidence" value="ECO:0007669"/>
    <property type="project" value="InterPro"/>
</dbReference>
<keyword evidence="2" id="KW-0012">Acyltransferase</keyword>
<dbReference type="RefSeq" id="WP_143856805.1">
    <property type="nucleotide sequence ID" value="NZ_CP041730.1"/>
</dbReference>
<dbReference type="KEGG" id="cari:FNU76_05690"/>
<dbReference type="PANTHER" id="PTHR43877">
    <property type="entry name" value="AMINOALKYLPHOSPHONATE N-ACETYLTRANSFERASE-RELATED-RELATED"/>
    <property type="match status" value="1"/>
</dbReference>
<dbReference type="InterPro" id="IPR016181">
    <property type="entry name" value="Acyl_CoA_acyltransferase"/>
</dbReference>
<reference evidence="5" key="1">
    <citation type="submission" date="2019-07" db="EMBL/GenBank/DDBJ databases">
        <title>Chitinimonas sp. nov., isolated from Ny-Alesund, arctica soil.</title>
        <authorList>
            <person name="Xu Q."/>
            <person name="Peng F."/>
        </authorList>
    </citation>
    <scope>NUCLEOTIDE SEQUENCE [LARGE SCALE GENOMIC DNA]</scope>
    <source>
        <strain evidence="5">R3-44</strain>
    </source>
</reference>
<dbReference type="SUPFAM" id="SSF55729">
    <property type="entry name" value="Acyl-CoA N-acyltransferases (Nat)"/>
    <property type="match status" value="1"/>
</dbReference>
<protein>
    <submittedName>
        <fullName evidence="4">GNAT family N-acetyltransferase</fullName>
    </submittedName>
</protein>
<evidence type="ECO:0000259" key="3">
    <source>
        <dbReference type="PROSITE" id="PS51186"/>
    </source>
</evidence>
<dbReference type="Pfam" id="PF00583">
    <property type="entry name" value="Acetyltransf_1"/>
    <property type="match status" value="1"/>
</dbReference>
<accession>A0A516SCL0</accession>
<dbReference type="AlphaFoldDB" id="A0A516SCL0"/>
<dbReference type="Proteomes" id="UP000317550">
    <property type="component" value="Chromosome"/>
</dbReference>
<evidence type="ECO:0000313" key="4">
    <source>
        <dbReference type="EMBL" id="QDQ25882.1"/>
    </source>
</evidence>